<dbReference type="InterPro" id="IPR011991">
    <property type="entry name" value="ArsR-like_HTH"/>
</dbReference>
<protein>
    <submittedName>
        <fullName evidence="3">Putative ArsR family transcriptional regulator</fullName>
    </submittedName>
</protein>
<dbReference type="PANTHER" id="PTHR30363">
    <property type="entry name" value="HTH-TYPE TRANSCRIPTIONAL REGULATOR SRLR-RELATED"/>
    <property type="match status" value="1"/>
</dbReference>
<feature type="region of interest" description="Disordered" evidence="1">
    <location>
        <begin position="1"/>
        <end position="42"/>
    </location>
</feature>
<dbReference type="CDD" id="cd00090">
    <property type="entry name" value="HTH_ARSR"/>
    <property type="match status" value="1"/>
</dbReference>
<dbReference type="PANTHER" id="PTHR30363:SF28">
    <property type="entry name" value="TRANSCRIPTIONAL REGULATORY PROTEIN-RELATED"/>
    <property type="match status" value="1"/>
</dbReference>
<gene>
    <name evidence="3" type="ORF">HNR15_001718</name>
</gene>
<dbReference type="Pfam" id="PF12802">
    <property type="entry name" value="MarR_2"/>
    <property type="match status" value="1"/>
</dbReference>
<feature type="domain" description="HTH marR-type" evidence="2">
    <location>
        <begin position="45"/>
        <end position="87"/>
    </location>
</feature>
<dbReference type="InterPro" id="IPR036390">
    <property type="entry name" value="WH_DNA-bd_sf"/>
</dbReference>
<keyword evidence="4" id="KW-1185">Reference proteome</keyword>
<dbReference type="SUPFAM" id="SSF46785">
    <property type="entry name" value="Winged helix' DNA-binding domain"/>
    <property type="match status" value="1"/>
</dbReference>
<proteinExistence type="predicted"/>
<dbReference type="Gene3D" id="1.10.10.10">
    <property type="entry name" value="Winged helix-like DNA-binding domain superfamily/Winged helix DNA-binding domain"/>
    <property type="match status" value="1"/>
</dbReference>
<reference evidence="3 4" key="1">
    <citation type="submission" date="2020-07" db="EMBL/GenBank/DDBJ databases">
        <title>Sequencing the genomes of 1000 actinobacteria strains.</title>
        <authorList>
            <person name="Klenk H.-P."/>
        </authorList>
    </citation>
    <scope>NUCLEOTIDE SEQUENCE [LARGE SCALE GENOMIC DNA]</scope>
    <source>
        <strain evidence="3 4">DSM 29531</strain>
    </source>
</reference>
<dbReference type="EMBL" id="JACCFW010000001">
    <property type="protein sequence ID" value="NYJ74755.1"/>
    <property type="molecule type" value="Genomic_DNA"/>
</dbReference>
<feature type="region of interest" description="Disordered" evidence="1">
    <location>
        <begin position="249"/>
        <end position="283"/>
    </location>
</feature>
<accession>A0A853DKS3</accession>
<name>A0A853DKS3_9MICO</name>
<dbReference type="RefSeq" id="WP_343048477.1">
    <property type="nucleotide sequence ID" value="NZ_JACCFW010000001.1"/>
</dbReference>
<comment type="caution">
    <text evidence="3">The sequence shown here is derived from an EMBL/GenBank/DDBJ whole genome shotgun (WGS) entry which is preliminary data.</text>
</comment>
<dbReference type="Proteomes" id="UP000571817">
    <property type="component" value="Unassembled WGS sequence"/>
</dbReference>
<evidence type="ECO:0000313" key="4">
    <source>
        <dbReference type="Proteomes" id="UP000571817"/>
    </source>
</evidence>
<dbReference type="AlphaFoldDB" id="A0A853DKS3"/>
<organism evidence="3 4">
    <name type="scientific">Allobranchiibius huperziae</name>
    <dbReference type="NCBI Taxonomy" id="1874116"/>
    <lineage>
        <taxon>Bacteria</taxon>
        <taxon>Bacillati</taxon>
        <taxon>Actinomycetota</taxon>
        <taxon>Actinomycetes</taxon>
        <taxon>Micrococcales</taxon>
        <taxon>Dermacoccaceae</taxon>
        <taxon>Allobranchiibius</taxon>
    </lineage>
</organism>
<dbReference type="InterPro" id="IPR000835">
    <property type="entry name" value="HTH_MarR-typ"/>
</dbReference>
<dbReference type="InterPro" id="IPR050313">
    <property type="entry name" value="Carb_Metab_HTH_regulators"/>
</dbReference>
<dbReference type="InterPro" id="IPR036388">
    <property type="entry name" value="WH-like_DNA-bd_sf"/>
</dbReference>
<dbReference type="GO" id="GO:0003700">
    <property type="term" value="F:DNA-binding transcription factor activity"/>
    <property type="evidence" value="ECO:0007669"/>
    <property type="project" value="InterPro"/>
</dbReference>
<evidence type="ECO:0000256" key="1">
    <source>
        <dbReference type="SAM" id="MobiDB-lite"/>
    </source>
</evidence>
<sequence length="283" mass="29314">MIISGELDTELGNARGTGGAGAVGSAVGSADCAEPPQDHARTRDRVLGEISEHGPLTAADLGARLGLTPAAVRRHLDVLDEQGLVDEAVATQRGTRGRGRPARAYVLSEGGHAHLRGAYDELAVSALDFLARSAGPEAVRMFAAERADRLAAVARPAIEAAGADPDARVEALAAALTTQGYAASTRPVGDGTSRAGMQLCQGHCPVQHVATRYPQFCETEARMFSDLLGVHVQRLASLAHGEHVCTTFVPTSTTSTQPPTVPDPGGATDSTHGTTTRTTGERN</sequence>
<evidence type="ECO:0000259" key="2">
    <source>
        <dbReference type="Pfam" id="PF12802"/>
    </source>
</evidence>
<evidence type="ECO:0000313" key="3">
    <source>
        <dbReference type="EMBL" id="NYJ74755.1"/>
    </source>
</evidence>